<name>A0ABS1IPM7_9GAMM</name>
<organism evidence="4 5">
    <name type="scientific">Limnobaculum allomyrinae</name>
    <dbReference type="NCBI Taxonomy" id="2791986"/>
    <lineage>
        <taxon>Bacteria</taxon>
        <taxon>Pseudomonadati</taxon>
        <taxon>Pseudomonadota</taxon>
        <taxon>Gammaproteobacteria</taxon>
        <taxon>Enterobacterales</taxon>
        <taxon>Budviciaceae</taxon>
        <taxon>Limnobaculum</taxon>
    </lineage>
</organism>
<dbReference type="Proteomes" id="UP001296921">
    <property type="component" value="Unassembled WGS sequence"/>
</dbReference>
<feature type="domain" description="Bacterial Ig-like" evidence="3">
    <location>
        <begin position="3132"/>
        <end position="3220"/>
    </location>
</feature>
<feature type="domain" description="Bacterial Ig-like" evidence="3">
    <location>
        <begin position="2822"/>
        <end position="2907"/>
    </location>
</feature>
<feature type="domain" description="Bacterial Ig-like" evidence="3">
    <location>
        <begin position="1579"/>
        <end position="1666"/>
    </location>
</feature>
<feature type="domain" description="Bacterial Ig-like" evidence="3">
    <location>
        <begin position="2706"/>
        <end position="2790"/>
    </location>
</feature>
<feature type="domain" description="Bacterial Ig-like" evidence="3">
    <location>
        <begin position="2599"/>
        <end position="2689"/>
    </location>
</feature>
<feature type="domain" description="Bacterial Ig-like" evidence="3">
    <location>
        <begin position="1981"/>
        <end position="2049"/>
    </location>
</feature>
<dbReference type="Pfam" id="PF19077">
    <property type="entry name" value="Big_13"/>
    <property type="match status" value="26"/>
</dbReference>
<feature type="domain" description="Bacterial Ig-like" evidence="3">
    <location>
        <begin position="2308"/>
        <end position="2394"/>
    </location>
</feature>
<evidence type="ECO:0000259" key="3">
    <source>
        <dbReference type="Pfam" id="PF19077"/>
    </source>
</evidence>
<feature type="domain" description="Bacterial Ig-like" evidence="3">
    <location>
        <begin position="369"/>
        <end position="429"/>
    </location>
</feature>
<protein>
    <submittedName>
        <fullName evidence="4">Ig-like domain repeat protein</fullName>
    </submittedName>
</protein>
<evidence type="ECO:0000259" key="2">
    <source>
        <dbReference type="Pfam" id="PF17936"/>
    </source>
</evidence>
<dbReference type="EMBL" id="JADRCR010000003">
    <property type="protein sequence ID" value="MBK5143694.1"/>
    <property type="molecule type" value="Genomic_DNA"/>
</dbReference>
<dbReference type="Pfam" id="PF17936">
    <property type="entry name" value="Big_6"/>
    <property type="match status" value="3"/>
</dbReference>
<feature type="domain" description="Bacterial Ig-like" evidence="3">
    <location>
        <begin position="1863"/>
        <end position="1959"/>
    </location>
</feature>
<accession>A0ABS1IPM7</accession>
<feature type="domain" description="Bacterial Ig-like" evidence="3">
    <location>
        <begin position="2500"/>
        <end position="2584"/>
    </location>
</feature>
<feature type="compositionally biased region" description="Polar residues" evidence="1">
    <location>
        <begin position="178"/>
        <end position="197"/>
    </location>
</feature>
<dbReference type="RefSeq" id="WP_218467588.1">
    <property type="nucleotide sequence ID" value="NZ_JADRCR010000003.1"/>
</dbReference>
<feature type="domain" description="Bacterial Ig-like" evidence="3">
    <location>
        <begin position="978"/>
        <end position="1042"/>
    </location>
</feature>
<gene>
    <name evidence="4" type="ORF">I2494_08195</name>
</gene>
<feature type="domain" description="Bacterial Ig-like" evidence="3">
    <location>
        <begin position="3033"/>
        <end position="3116"/>
    </location>
</feature>
<feature type="domain" description="Bacterial Ig-like" evidence="3">
    <location>
        <begin position="632"/>
        <end position="706"/>
    </location>
</feature>
<sequence>MSKNISLLVNSGGASSQVISLDSNNPARIQIQDGHQYILKNQDNNHSPENVTLKRHGNDLYVILEGDTDPAIVIDNYYVSGNHQPLLGIAEDGQLYSYITSDALNEGYMLADEGVTSVTLGGSSLGDSSYLFESVEYSDGLMASWPWFLGTAVIGGIGYGIYNTNKDDDNSSSSSVSLQTPDTKPQPSSQAEPQAESQVEPLPTPAETINTVGEVAIPAVSGTSTTENKTTIYGVGEAGDTITIYDNNQVIGTTVVNANGQWQFISETALNGGVHNITLTQTSPSGSTSGSSEAFSFTVDIATSEQPIAPVQAVFNSMVDSETLLAINLETKTASTTPIFSGVGEPGAVITFIDSSNASLLSAVNKSGKQLLKADGGKIIGQVTVGEDGIWSFTPDKPLAEGQHRITMISTDKDGNQSLPSDPIIFEIDITAPDTPVINAVLDSSGDLNNPILLGSNTHEAKPIISGQGEAGSTIIVTDRGEFIGSVITDQSGNWTFTPEVALSEGAHSICVAAIDEAGNGSQISDVFVFNVDTLAPEQPIINNVTDDKTPSFVGEGEPNSTVTIFDNDVLIGQAAVSDEGRWVFTPDEPLSVGTHNITARVTDSAGNVSEPSTVFEFISETTSSPTEPVVPTIEFVSADFRGDLDSGTAVNNATPTLKGTAEQSSVVTIFDNGTILGSTVADSTGKWSFTPAAELPAGDHAFTVAGDAGIPSAEFMVTVDPELHIHPPVPTEPVVPTIEFVSADFRGDLDSGTAVNNATPTLKGTAEQSSVVTIFDNGTILGSTVADSTGKWSFTPAAELPAGDHAFTVAGDAGIPSAEFMVTVDPELHIHPPVPEEPVVPTIESAQDDVGAIQGILKHGAITDDSTPTLAGKAAMGSVVKVYDGEELLGSTVADNQTGQWSFTSTTSLAEGEHQFHVVSVSATGNVSAPSDSFVLTVDTIAPEKPSINISIMLHADVLDDEGNPYIPGVDEWFGGFYGKGEPGSTITIIDNGNVVGQTIADASGSWVFTPPPALGSGDHETYVTAMDKAGNISESSNTVTFKLIGNDSEPQIPATIESAQDDVGAIQGILKHGAITDDSTPTLAGKAAMGSVVKVYDGEELLGSTVADNQTGQWSFTSTTSLAEGEHQFHVVSVSATGNVSAPSDSFVLTVDTIAPEAASDIDIVQYPCGAPEFITGTAEAHGVVTVYDNGSVIGSTVADFDGFWEFNLEHAPESGAHTITTTVMDSAGNISQASQEYSFYISLKGIGITELSDSTGEITGNIFPGSVTDEVRPIITGYAEVGYVIKIYDGSTLLGSTVAYEDGEWSFTPIDDLAQGEHSITAVAIDANDTVGNPTPAITFTIDITPPDAPTIESAQDDVGVIQGSLNSGDSTGDFTPTLSGKAEAGSVVNVYGTAIPLEGTALLGSVVVDSEGKWSFTPAFELAEGEYKFTVTSMDSAGNISVPSEPFILNLEYPAPASISSIKLIDDVGDIRGSIAPNGITDDARPEMTGNARTGDIIKVYDGDTCLGSIPVRSNSEWSFTPPTDLSEGVHSITVTATNEFGKTSEPSTAFVFFIETTAPVVPTIESAQDDVGAIQGILKHGDITDDATPTLTGKATMGSVVKVYDGEELLGSTVADNQTGQWSFTSTTSLAEGEHQFHVVSVSATGNVSAPSDSFVLTVDTIAPEAASDIDIVQYPCGAPEFITGTAEAHGVVTVYDNGSVIGSTVADFDGYWEFNLEHAPESGAHTITTTVMDSAGNISQASQEYSFYISLKGIGITELSDSTGEITGNIFPGSVTDEVRPIITGYAEVGYVIKIYDGSTLLGSTVAYEDGEWSFTPIDDLAQGEHSITAVAIDANDTVGNPTPAITFTIDITPPDAPTIESVSADFRGELTGDVIINNTLPTLSGVAEHGSTVRIFDNDNLIAIVEADGTTGKWSFTPKEDLLFGEHIFIAEAIDAAGNYSSQSPEFIVIIDSEFCIIPPPAEPPVTLTIESVSADFRGDLNSGTVVNNATPTLKGTAEQGSVVTILNNGTILGSTVADSAGKWSFTPAAELPAGDHAFTVAGDAGIPSAEFIVTVDPELHIHPPVPEEPVIPTIESVQDNVGAIQGLLKHGAITDDSTPTLTGKAAMGSVVKVYNDSVLLGSVIADAETGEWSFTPSTALLDGTYHFAVTSTDAVGNASLPSTVFDLTIDIPAPAPDIRQQILGVDDQVGHITGNVKSGDWTDDSQPTIHGVGTAGDIIRVYTKDAIDSHEIGSARVSADGTWSLKPSTPLYYGSNELTAVAIDGSGNAYMPSESYVISCGDGSQMPPVIEMVLDDVGITTGVLKQGSVTDDNKPTLSGTAARDCIVKVYDDATLLGSTLTDANGEWFFTPTSTLTDGSHNFTATSTSNIGQVSKPTGIFNIIVDTTAPATATNIATSNDDPTLLTGSAEANGTITVYSNDLVVGTVKVGADGSWSFNLSTVLAAGYDTFTVTVTDRAGNESVPSSAFTFDIDTVSPTVPTIDYAFDNVGHLTGALKNGDVTDDNTPTLHGSAIANSVVSIYLGGETIGSVTADADGKWVFTTAPIDMSTHVFTVTATDANGKVSEPSQAFSLAVDNGHYVPTIIAYVIDSVGDITGQIRKDSVIDDPRPYIAGTADKHSIVEIYDGETLLGSTRALSDGEWSFTPSFDLGQGEHSITAIATDIIGYVYPPSNAFSFTIDTTPPAMPTIESVSADFRSDMSSGTVTNDITPTLNGVAGKGNFVTIFDGDVKLGSVQADSTTGKWSFTPSFDLTYGDHTFTVISVDKAGNQSTQSPEFVVVIDADICIMPPPVEPSEAPGIPTITSLVDNVGIITGTVLSTHVTDDARPTLSGTAIANGIVTIYNNNAKFASVTADGEGKWSFTPETELPDDVYSINIDVTNAEGQTSGKSSYFYFYVDTVAPDASAAPVITYNNLDESISLKEGDVTDDCTPALSGLTEGGNIVTIYDHGVVIGSTTASSGGPWWYPTYGSPLADGEHQFTITIMDKAGNISTVSPEVNITIDTSGILPSVMYLSDLVGTVRGHVTANGSTDDLRPWITGSGKIDSVVMVYDNGVLLGSSTVAAFSSRWYIKPDFDLAEGKHSITLVATDKMGNHSESISAFDFIVDTVAPAIPTIESAIDNMGSIQGLLSSGDITDDSTPTLTGKAEVGSIVRVYDGSVLLGSTTVDSLSGEWSFTPAAYLAKGEHQFHVTAIDTAGNNSQSSESFSLILDYSQPDSANLAITNVHSDGPVEVMNNGPMYTGDIENGGAISYGKPLISGTGTAGDVIVLYSNGYYSHLELGSTTVDANGKWSLQLTNSLQLDDNELFVVGMDDQGNVTGTSAPYAVIYYGIWFDAITPDFVLESDSLVPANVEDENAETVDDATTGTLLHSANLVFFGSEGTDTLILKGQSDQLKSGLMQDKLTSVEIIDLGDGNNTMTVSLHDVLRLGTEELAINSGNKAMVVDGDESSTLQLEEMDTQWSTSQSEHQYAGNTYDVWTTASSNVEVLVENNVHVMM</sequence>
<feature type="region of interest" description="Disordered" evidence="1">
    <location>
        <begin position="168"/>
        <end position="202"/>
    </location>
</feature>
<feature type="domain" description="Bacterial Ig" evidence="2">
    <location>
        <begin position="1176"/>
        <end position="1237"/>
    </location>
</feature>
<comment type="caution">
    <text evidence="4">The sequence shown here is derived from an EMBL/GenBank/DDBJ whole genome shotgun (WGS) entry which is preliminary data.</text>
</comment>
<evidence type="ECO:0000313" key="4">
    <source>
        <dbReference type="EMBL" id="MBK5143694.1"/>
    </source>
</evidence>
<evidence type="ECO:0000256" key="1">
    <source>
        <dbReference type="SAM" id="MobiDB-lite"/>
    </source>
</evidence>
<feature type="domain" description="Bacterial Ig-like" evidence="3">
    <location>
        <begin position="458"/>
        <end position="534"/>
    </location>
</feature>
<feature type="domain" description="Bacterial Ig-like" evidence="3">
    <location>
        <begin position="1367"/>
        <end position="1447"/>
    </location>
</feature>
<evidence type="ECO:0000313" key="5">
    <source>
        <dbReference type="Proteomes" id="UP001296921"/>
    </source>
</evidence>
<feature type="domain" description="Bacterial Ig-like" evidence="3">
    <location>
        <begin position="1261"/>
        <end position="1346"/>
    </location>
</feature>
<proteinExistence type="predicted"/>
<feature type="domain" description="Bacterial Ig-like" evidence="3">
    <location>
        <begin position="2915"/>
        <end position="3012"/>
    </location>
</feature>
<reference evidence="4 5" key="1">
    <citation type="submission" date="2020-11" db="EMBL/GenBank/DDBJ databases">
        <title>Insectihabitans protaetiae gen. nov. sp. nov. and Insectihabitans allomyrinae sp. nov., isolated from larvae of Protaetia brevitarsis seulensis and Allomyrina dichotoma, respectively.</title>
        <authorList>
            <person name="Lee S.D."/>
            <person name="Byeon Y.-S."/>
            <person name="Kim S.-M."/>
            <person name="Yang H.L."/>
            <person name="Kim I.S."/>
        </authorList>
    </citation>
    <scope>NUCLEOTIDE SEQUENCE [LARGE SCALE GENOMIC DNA]</scope>
    <source>
        <strain evidence="4 5">BWR-B9</strain>
    </source>
</reference>
<feature type="domain" description="Bacterial Ig-like" evidence="3">
    <location>
        <begin position="737"/>
        <end position="811"/>
    </location>
</feature>
<dbReference type="InterPro" id="IPR041498">
    <property type="entry name" value="Big_6"/>
</dbReference>
<keyword evidence="5" id="KW-1185">Reference proteome</keyword>
<feature type="domain" description="Bacterial Ig-like" evidence="3">
    <location>
        <begin position="1473"/>
        <end position="1557"/>
    </location>
</feature>
<dbReference type="InterPro" id="IPR044016">
    <property type="entry name" value="Big_13"/>
</dbReference>
<feature type="domain" description="Bacterial Ig-like" evidence="3">
    <location>
        <begin position="1772"/>
        <end position="1857"/>
    </location>
</feature>
<feature type="domain" description="Bacterial Ig-like" evidence="3">
    <location>
        <begin position="543"/>
        <end position="614"/>
    </location>
</feature>
<feature type="domain" description="Bacterial Ig-like" evidence="3">
    <location>
        <begin position="854"/>
        <end position="941"/>
    </location>
</feature>
<feature type="domain" description="Bacterial Ig-like" evidence="3">
    <location>
        <begin position="2094"/>
        <end position="2178"/>
    </location>
</feature>
<dbReference type="NCBIfam" id="NF033510">
    <property type="entry name" value="Ca_tandemer"/>
    <property type="match status" value="23"/>
</dbReference>
<feature type="domain" description="Bacterial Ig-like" evidence="3">
    <location>
        <begin position="2194"/>
        <end position="2278"/>
    </location>
</feature>
<feature type="domain" description="Bacterial Ig" evidence="2">
    <location>
        <begin position="1687"/>
        <end position="1748"/>
    </location>
</feature>
<feature type="domain" description="Bacterial Ig-like" evidence="3">
    <location>
        <begin position="224"/>
        <end position="300"/>
    </location>
</feature>
<feature type="domain" description="Bacterial Ig-like" evidence="3">
    <location>
        <begin position="1068"/>
        <end position="1155"/>
    </location>
</feature>
<feature type="domain" description="Bacterial Ig" evidence="2">
    <location>
        <begin position="2396"/>
        <end position="2475"/>
    </location>
</feature>